<evidence type="ECO:0000256" key="2">
    <source>
        <dbReference type="ARBA" id="ARBA00022630"/>
    </source>
</evidence>
<dbReference type="EC" id="1.8.3.2" evidence="7"/>
<protein>
    <recommendedName>
        <fullName evidence="7">Sulfhydryl oxidase</fullName>
        <ecNumber evidence="7">1.8.3.2</ecNumber>
    </recommendedName>
</protein>
<dbReference type="EMBL" id="EF420157">
    <property type="protein sequence ID" value="ABQ43669.1"/>
    <property type="molecule type" value="Genomic_DNA"/>
</dbReference>
<dbReference type="SUPFAM" id="SSF69000">
    <property type="entry name" value="FAD-dependent thiol oxidase"/>
    <property type="match status" value="1"/>
</dbReference>
<keyword evidence="5" id="KW-1015">Disulfide bond</keyword>
<accession>A7XCF7</accession>
<reference evidence="11 12" key="1">
    <citation type="journal article" date="2007" name="Virus Res.">
        <title>Comparative genetic analysis of genomic DNA sequences of two human isolates of Tanapox virus.</title>
        <authorList>
            <person name="Nazarian S.H."/>
            <person name="Barrett J.W."/>
            <person name="Frace A.M."/>
            <person name="Olsen-Rasmussen M."/>
            <person name="Khristova M."/>
            <person name="Shaban M."/>
            <person name="Neering S."/>
            <person name="Li Y."/>
            <person name="Damon I.K."/>
            <person name="Esposito J.J."/>
            <person name="Essani K."/>
            <person name="McFadden G."/>
        </authorList>
    </citation>
    <scope>NUCLEOTIDE SEQUENCE [LARGE SCALE GENOMIC DNA]</scope>
    <source>
        <strain evidence="9">TPV-Kenya</strain>
        <strain evidence="10">TPV-RoC</strain>
    </source>
</reference>
<keyword evidence="2 7" id="KW-0285">Flavoprotein</keyword>
<sequence length="94" mass="10938">MQPKHWGRALWTVIFILITQGKHQNIEICKKKIYTIIDNLPCPACKIHAKEAINKNNIMSSTDLNYIYFFFISLFNNLASDPVYKINIDKVLPL</sequence>
<dbReference type="Proteomes" id="UP000099606">
    <property type="component" value="Segment"/>
</dbReference>
<evidence type="ECO:0000313" key="12">
    <source>
        <dbReference type="Proteomes" id="UP000130031"/>
    </source>
</evidence>
<proteinExistence type="predicted"/>
<evidence type="ECO:0000313" key="11">
    <source>
        <dbReference type="Proteomes" id="UP000099606"/>
    </source>
</evidence>
<dbReference type="InterPro" id="IPR036774">
    <property type="entry name" value="ERV/ALR_sulphydryl_oxid_sf"/>
</dbReference>
<feature type="domain" description="ERV/ALR sulfhydryl oxidase" evidence="8">
    <location>
        <begin position="1"/>
        <end position="94"/>
    </location>
</feature>
<dbReference type="InterPro" id="IPR017905">
    <property type="entry name" value="ERV/ALR_sulphydryl_oxidase"/>
</dbReference>
<evidence type="ECO:0000313" key="9">
    <source>
        <dbReference type="EMBL" id="ABQ43514.1"/>
    </source>
</evidence>
<organism evidence="9 12">
    <name type="scientific">Tanapox virus</name>
    <dbReference type="NCBI Taxonomy" id="99000"/>
    <lineage>
        <taxon>Viruses</taxon>
        <taxon>Varidnaviria</taxon>
        <taxon>Bamfordvirae</taxon>
        <taxon>Nucleocytoviricota</taxon>
        <taxon>Pokkesviricetes</taxon>
        <taxon>Chitovirales</taxon>
        <taxon>Poxviridae</taxon>
        <taxon>Chordopoxvirinae</taxon>
        <taxon>Yatapoxvirus</taxon>
        <taxon>Yatapoxvirus tanapox</taxon>
    </lineage>
</organism>
<dbReference type="PROSITE" id="PS51324">
    <property type="entry name" value="ERV_ALR"/>
    <property type="match status" value="1"/>
</dbReference>
<dbReference type="Proteomes" id="UP000130031">
    <property type="component" value="Segment"/>
</dbReference>
<gene>
    <name evidence="9" type="primary">40R</name>
</gene>
<comment type="catalytic activity">
    <reaction evidence="6 7">
        <text>2 R'C(R)SH + O2 = R'C(R)S-S(R)CR' + H2O2</text>
        <dbReference type="Rhea" id="RHEA:17357"/>
        <dbReference type="ChEBI" id="CHEBI:15379"/>
        <dbReference type="ChEBI" id="CHEBI:16240"/>
        <dbReference type="ChEBI" id="CHEBI:16520"/>
        <dbReference type="ChEBI" id="CHEBI:17412"/>
        <dbReference type="EC" id="1.8.3.2"/>
    </reaction>
</comment>
<dbReference type="InterPro" id="IPR006890">
    <property type="entry name" value="Sulphydryl_Oase_FAD-link_ERV1"/>
</dbReference>
<dbReference type="Gene3D" id="1.20.120.310">
    <property type="entry name" value="ERV/ALR sulfhydryl oxidase domain"/>
    <property type="match status" value="1"/>
</dbReference>
<evidence type="ECO:0000256" key="6">
    <source>
        <dbReference type="ARBA" id="ARBA00048864"/>
    </source>
</evidence>
<dbReference type="EMBL" id="EF420156">
    <property type="protein sequence ID" value="ABQ43514.1"/>
    <property type="molecule type" value="Genomic_DNA"/>
</dbReference>
<evidence type="ECO:0000313" key="10">
    <source>
        <dbReference type="EMBL" id="ABQ43669.1"/>
    </source>
</evidence>
<dbReference type="GO" id="GO:0016972">
    <property type="term" value="F:thiol oxidase activity"/>
    <property type="evidence" value="ECO:0007669"/>
    <property type="project" value="UniProtKB-EC"/>
</dbReference>
<evidence type="ECO:0000256" key="5">
    <source>
        <dbReference type="ARBA" id="ARBA00023157"/>
    </source>
</evidence>
<comment type="cofactor">
    <cofactor evidence="1 7">
        <name>FAD</name>
        <dbReference type="ChEBI" id="CHEBI:57692"/>
    </cofactor>
</comment>
<evidence type="ECO:0000256" key="7">
    <source>
        <dbReference type="RuleBase" id="RU371123"/>
    </source>
</evidence>
<evidence type="ECO:0000256" key="3">
    <source>
        <dbReference type="ARBA" id="ARBA00022827"/>
    </source>
</evidence>
<name>A7XCF7_9POXV</name>
<dbReference type="PIRSF" id="PIRSF015696">
    <property type="entry name" value="VAC_E10R"/>
    <property type="match status" value="1"/>
</dbReference>
<keyword evidence="4 7" id="KW-0560">Oxidoreductase</keyword>
<keyword evidence="3 7" id="KW-0274">FAD</keyword>
<dbReference type="Pfam" id="PF04805">
    <property type="entry name" value="Pox_E10"/>
    <property type="match status" value="1"/>
</dbReference>
<evidence type="ECO:0000256" key="4">
    <source>
        <dbReference type="ARBA" id="ARBA00023002"/>
    </source>
</evidence>
<evidence type="ECO:0000256" key="1">
    <source>
        <dbReference type="ARBA" id="ARBA00001974"/>
    </source>
</evidence>
<evidence type="ECO:0000259" key="8">
    <source>
        <dbReference type="PROSITE" id="PS51324"/>
    </source>
</evidence>